<sequence length="712" mass="76728">MSAGLAPARSAQRFGSAWNGLGQALRLSPAHAYVLRTVLAMAIAFYAALWLQLATPASSAVTVMIVANLSRGGIVSKGVWRIFGTLTGAVAAVVIMAWFGQSSILFIVAFGFWLGLCTFASSMFRHFRAYGAVLSGYTVALIAIGAIPKPDHVLDYALARLAVVTLGVVVSTLVTMIFQATVTTDSMRVRSRAALRGVANLLLSRADGTPMDDPAFVAERTRLAGEIERLDEAIEFAGAEAPDVSRHAASLRRGLAALYAALLSVSVAGQSLNTLAGIETARRREAAEQNTDLDDHAIVERVRGLLREVAAYDPHTDQDSVVMAEKIAAIAREVTALQSAVVTLDEATTLARIHQELEQLYDCMAPFANWRARQRPYHRGGTLTAFKDYGTARRNGTRSMIAVVLGGLFAYVTAWPQGPTLLLILAASCALLSGAPSAAAASLQFAKGITLSTVVAFIWEFCVLPHLNGYPMLFLSITPVLLVAVYYTIIPKYGLMALGFVIFFITQLNLADLMTYDILSFANGGIAFVLGAWGTVLVFRVILPPNPMRDASYLTRRIRRAAEQLIARSAHPQRRRDWLGWLVTYNQAMQRLFLRLQVNPGLRNRSIGDSGALLIVTQEAIRLQSLLRGMTLPAAEAAETTLALRNLTCLRQPRRAAASAEKASASLAALHAAATEPRPGLLRVAAGFRTIAALMPQVEHLLALEAPLPKDA</sequence>
<keyword evidence="4 7" id="KW-0812">Transmembrane</keyword>
<name>A0A963YSA7_9PROT</name>
<evidence type="ECO:0000256" key="7">
    <source>
        <dbReference type="SAM" id="Phobius"/>
    </source>
</evidence>
<comment type="subcellular location">
    <subcellularLocation>
        <location evidence="1">Cell membrane</location>
        <topology evidence="1">Multi-pass membrane protein</topology>
    </subcellularLocation>
</comment>
<dbReference type="Proteomes" id="UP000708298">
    <property type="component" value="Unassembled WGS sequence"/>
</dbReference>
<feature type="transmembrane region" description="Helical" evidence="7">
    <location>
        <begin position="104"/>
        <end position="122"/>
    </location>
</feature>
<evidence type="ECO:0000256" key="6">
    <source>
        <dbReference type="ARBA" id="ARBA00023136"/>
    </source>
</evidence>
<keyword evidence="9" id="KW-1185">Reference proteome</keyword>
<keyword evidence="3" id="KW-1003">Cell membrane</keyword>
<dbReference type="PANTHER" id="PTHR30509">
    <property type="entry name" value="P-HYDROXYBENZOIC ACID EFFLUX PUMP SUBUNIT-RELATED"/>
    <property type="match status" value="1"/>
</dbReference>
<dbReference type="GO" id="GO:0022857">
    <property type="term" value="F:transmembrane transporter activity"/>
    <property type="evidence" value="ECO:0007669"/>
    <property type="project" value="InterPro"/>
</dbReference>
<evidence type="ECO:0000256" key="3">
    <source>
        <dbReference type="ARBA" id="ARBA00022475"/>
    </source>
</evidence>
<feature type="transmembrane region" description="Helical" evidence="7">
    <location>
        <begin position="79"/>
        <end position="98"/>
    </location>
</feature>
<keyword evidence="5 7" id="KW-1133">Transmembrane helix</keyword>
<organism evidence="8 9">
    <name type="scientific">Acidisoma silvae</name>
    <dbReference type="NCBI Taxonomy" id="2802396"/>
    <lineage>
        <taxon>Bacteria</taxon>
        <taxon>Pseudomonadati</taxon>
        <taxon>Pseudomonadota</taxon>
        <taxon>Alphaproteobacteria</taxon>
        <taxon>Acetobacterales</taxon>
        <taxon>Acidocellaceae</taxon>
        <taxon>Acidisoma</taxon>
    </lineage>
</organism>
<comment type="caution">
    <text evidence="8">The sequence shown here is derived from an EMBL/GenBank/DDBJ whole genome shotgun (WGS) entry which is preliminary data.</text>
</comment>
<evidence type="ECO:0000256" key="2">
    <source>
        <dbReference type="ARBA" id="ARBA00022448"/>
    </source>
</evidence>
<dbReference type="InterPro" id="IPR006726">
    <property type="entry name" value="PHBA_efflux_AaeB/fusaric-R"/>
</dbReference>
<feature type="transmembrane region" description="Helical" evidence="7">
    <location>
        <begin position="129"/>
        <end position="147"/>
    </location>
</feature>
<feature type="transmembrane region" description="Helical" evidence="7">
    <location>
        <begin position="448"/>
        <end position="467"/>
    </location>
</feature>
<reference evidence="8" key="1">
    <citation type="journal article" date="2021" name="Microorganisms">
        <title>Acidisoma silvae sp. nov. and Acidisomacellulosilytica sp. nov., Two Acidophilic Bacteria Isolated from Decaying Wood, Hydrolyzing Cellulose and Producing Poly-3-hydroxybutyrate.</title>
        <authorList>
            <person name="Mieszkin S."/>
            <person name="Pouder E."/>
            <person name="Uroz S."/>
            <person name="Simon-Colin C."/>
            <person name="Alain K."/>
        </authorList>
    </citation>
    <scope>NUCLEOTIDE SEQUENCE</scope>
    <source>
        <strain evidence="8">HW T2.11</strain>
    </source>
</reference>
<feature type="transmembrane region" description="Helical" evidence="7">
    <location>
        <begin position="421"/>
        <end position="441"/>
    </location>
</feature>
<dbReference type="PANTHER" id="PTHR30509:SF9">
    <property type="entry name" value="MULTIDRUG RESISTANCE PROTEIN MDTO"/>
    <property type="match status" value="1"/>
</dbReference>
<dbReference type="Pfam" id="PF04632">
    <property type="entry name" value="FUSC"/>
    <property type="match status" value="1"/>
</dbReference>
<gene>
    <name evidence="8" type="ORF">ASILVAE211_12580</name>
</gene>
<evidence type="ECO:0000313" key="9">
    <source>
        <dbReference type="Proteomes" id="UP000708298"/>
    </source>
</evidence>
<keyword evidence="6 7" id="KW-0472">Membrane</keyword>
<keyword evidence="2" id="KW-0813">Transport</keyword>
<feature type="transmembrane region" description="Helical" evidence="7">
    <location>
        <begin position="43"/>
        <end position="67"/>
    </location>
</feature>
<protein>
    <submittedName>
        <fullName evidence="8">FUSC family protein</fullName>
    </submittedName>
</protein>
<proteinExistence type="predicted"/>
<feature type="transmembrane region" description="Helical" evidence="7">
    <location>
        <begin position="159"/>
        <end position="182"/>
    </location>
</feature>
<feature type="transmembrane region" description="Helical" evidence="7">
    <location>
        <begin position="525"/>
        <end position="543"/>
    </location>
</feature>
<dbReference type="AlphaFoldDB" id="A0A963YSA7"/>
<evidence type="ECO:0000256" key="5">
    <source>
        <dbReference type="ARBA" id="ARBA00022989"/>
    </source>
</evidence>
<evidence type="ECO:0000313" key="8">
    <source>
        <dbReference type="EMBL" id="MCB8876021.1"/>
    </source>
</evidence>
<feature type="transmembrane region" description="Helical" evidence="7">
    <location>
        <begin position="397"/>
        <end position="415"/>
    </location>
</feature>
<evidence type="ECO:0000256" key="4">
    <source>
        <dbReference type="ARBA" id="ARBA00022692"/>
    </source>
</evidence>
<accession>A0A963YSA7</accession>
<dbReference type="EMBL" id="JAESVB010000005">
    <property type="protein sequence ID" value="MCB8876021.1"/>
    <property type="molecule type" value="Genomic_DNA"/>
</dbReference>
<reference evidence="8" key="2">
    <citation type="submission" date="2021-01" db="EMBL/GenBank/DDBJ databases">
        <authorList>
            <person name="Mieszkin S."/>
            <person name="Pouder E."/>
            <person name="Alain K."/>
        </authorList>
    </citation>
    <scope>NUCLEOTIDE SEQUENCE</scope>
    <source>
        <strain evidence="8">HW T2.11</strain>
    </source>
</reference>
<dbReference type="RefSeq" id="WP_227321682.1">
    <property type="nucleotide sequence ID" value="NZ_JAESVB010000005.1"/>
</dbReference>
<evidence type="ECO:0000256" key="1">
    <source>
        <dbReference type="ARBA" id="ARBA00004651"/>
    </source>
</evidence>
<dbReference type="GO" id="GO:0005886">
    <property type="term" value="C:plasma membrane"/>
    <property type="evidence" value="ECO:0007669"/>
    <property type="project" value="UniProtKB-SubCell"/>
</dbReference>